<evidence type="ECO:0000313" key="7">
    <source>
        <dbReference type="Proteomes" id="UP000297890"/>
    </source>
</evidence>
<feature type="transmembrane region" description="Helical" evidence="5">
    <location>
        <begin position="36"/>
        <end position="55"/>
    </location>
</feature>
<dbReference type="Proteomes" id="UP000297890">
    <property type="component" value="Unassembled WGS sequence"/>
</dbReference>
<evidence type="ECO:0000313" key="6">
    <source>
        <dbReference type="EMBL" id="TFZ83655.1"/>
    </source>
</evidence>
<evidence type="ECO:0000256" key="4">
    <source>
        <dbReference type="ARBA" id="ARBA00023136"/>
    </source>
</evidence>
<reference evidence="6 7" key="1">
    <citation type="journal article" date="2019" name="ISME J.">
        <title>Candidatus Macondimonas diazotrophica, a novel gammaproteobacterial genus dominating crude-oil-contaminated coastal sediments.</title>
        <authorList>
            <person name="Karthikeyan S."/>
            <person name="Konstantinidis K."/>
        </authorList>
    </citation>
    <scope>NUCLEOTIDE SEQUENCE [LARGE SCALE GENOMIC DNA]</scope>
    <source>
        <strain evidence="6 7">KTK01</strain>
    </source>
</reference>
<protein>
    <submittedName>
        <fullName evidence="6">LrgB family protein</fullName>
    </submittedName>
</protein>
<keyword evidence="2 5" id="KW-0812">Transmembrane</keyword>
<dbReference type="EMBL" id="SRIO01000003">
    <property type="protein sequence ID" value="TFZ83655.1"/>
    <property type="molecule type" value="Genomic_DNA"/>
</dbReference>
<evidence type="ECO:0000256" key="5">
    <source>
        <dbReference type="SAM" id="Phobius"/>
    </source>
</evidence>
<feature type="transmembrane region" description="Helical" evidence="5">
    <location>
        <begin position="207"/>
        <end position="230"/>
    </location>
</feature>
<organism evidence="6 7">
    <name type="scientific">Candidatus Macondimonas diazotrophica</name>
    <dbReference type="NCBI Taxonomy" id="2305248"/>
    <lineage>
        <taxon>Bacteria</taxon>
        <taxon>Pseudomonadati</taxon>
        <taxon>Pseudomonadota</taxon>
        <taxon>Gammaproteobacteria</taxon>
        <taxon>Chromatiales</taxon>
        <taxon>Ectothiorhodospiraceae</taxon>
        <taxon>Candidatus Macondimonas</taxon>
    </lineage>
</organism>
<feature type="transmembrane region" description="Helical" evidence="5">
    <location>
        <begin position="67"/>
        <end position="85"/>
    </location>
</feature>
<proteinExistence type="predicted"/>
<evidence type="ECO:0000256" key="1">
    <source>
        <dbReference type="ARBA" id="ARBA00004141"/>
    </source>
</evidence>
<dbReference type="AlphaFoldDB" id="A0A4Z0FDT4"/>
<dbReference type="PANTHER" id="PTHR30249">
    <property type="entry name" value="PUTATIVE SEROTONIN TRANSPORTER"/>
    <property type="match status" value="1"/>
</dbReference>
<feature type="transmembrane region" description="Helical" evidence="5">
    <location>
        <begin position="153"/>
        <end position="173"/>
    </location>
</feature>
<feature type="transmembrane region" description="Helical" evidence="5">
    <location>
        <begin position="97"/>
        <end position="120"/>
    </location>
</feature>
<keyword evidence="7" id="KW-1185">Reference proteome</keyword>
<comment type="caution">
    <text evidence="6">The sequence shown here is derived from an EMBL/GenBank/DDBJ whole genome shotgun (WGS) entry which is preliminary data.</text>
</comment>
<name>A0A4Z0FDT4_9GAMM</name>
<sequence>MWLWQNPGTAIPTALLLTLGSYAMALGFYRRVGRPALLHPAITAMAIIIGVLVVGDIDYAHYFEGAAFIHFLLGPATVSLAVPLYRNLDHIRRIGWALPAALVTGAAFAAASAWTAGYWLDLGPVTLRSLLPKSVTTPIAMGVAESLGGSPSLTAGIVLLTGVIGCVFAPLAYRLLRIRSPAVQGFALGVSAHGFGTAKAFEISPLAGAFASLGLGLTGLLTALLLPAIARALGL</sequence>
<dbReference type="PANTHER" id="PTHR30249:SF0">
    <property type="entry name" value="PLASTIDAL GLYCOLATE_GLYCERATE TRANSLOCATOR 1, CHLOROPLASTIC"/>
    <property type="match status" value="1"/>
</dbReference>
<keyword evidence="4 5" id="KW-0472">Membrane</keyword>
<dbReference type="OrthoDB" id="9811701at2"/>
<evidence type="ECO:0000256" key="3">
    <source>
        <dbReference type="ARBA" id="ARBA00022989"/>
    </source>
</evidence>
<dbReference type="Pfam" id="PF04172">
    <property type="entry name" value="LrgB"/>
    <property type="match status" value="1"/>
</dbReference>
<evidence type="ECO:0000256" key="2">
    <source>
        <dbReference type="ARBA" id="ARBA00022692"/>
    </source>
</evidence>
<comment type="subcellular location">
    <subcellularLocation>
        <location evidence="1">Membrane</location>
        <topology evidence="1">Multi-pass membrane protein</topology>
    </subcellularLocation>
</comment>
<gene>
    <name evidence="6" type="ORF">E4680_03580</name>
</gene>
<dbReference type="GO" id="GO:0016020">
    <property type="term" value="C:membrane"/>
    <property type="evidence" value="ECO:0007669"/>
    <property type="project" value="UniProtKB-SubCell"/>
</dbReference>
<accession>A0A4Z0FDT4</accession>
<keyword evidence="3 5" id="KW-1133">Transmembrane helix</keyword>
<feature type="transmembrane region" description="Helical" evidence="5">
    <location>
        <begin position="12"/>
        <end position="29"/>
    </location>
</feature>
<dbReference type="InterPro" id="IPR007300">
    <property type="entry name" value="CidB/LrgB"/>
</dbReference>